<evidence type="ECO:0000313" key="6">
    <source>
        <dbReference type="Proteomes" id="UP000079169"/>
    </source>
</evidence>
<dbReference type="AlphaFoldDB" id="A0A3Q0IJ39"/>
<dbReference type="PaxDb" id="121845-A0A3Q0IJ39"/>
<dbReference type="SUPFAM" id="SSF103473">
    <property type="entry name" value="MFS general substrate transporter"/>
    <property type="match status" value="1"/>
</dbReference>
<dbReference type="InterPro" id="IPR036259">
    <property type="entry name" value="MFS_trans_sf"/>
</dbReference>
<accession>A0A3Q0IJ39</accession>
<evidence type="ECO:0000256" key="5">
    <source>
        <dbReference type="SAM" id="Phobius"/>
    </source>
</evidence>
<evidence type="ECO:0000313" key="7">
    <source>
        <dbReference type="RefSeq" id="XP_026676229.1"/>
    </source>
</evidence>
<dbReference type="GeneID" id="113465693"/>
<keyword evidence="6" id="KW-1185">Reference proteome</keyword>
<dbReference type="PANTHER" id="PTHR23507:SF1">
    <property type="entry name" value="FI18259P1-RELATED"/>
    <property type="match status" value="1"/>
</dbReference>
<dbReference type="PANTHER" id="PTHR23507">
    <property type="entry name" value="ZGC:174356"/>
    <property type="match status" value="1"/>
</dbReference>
<evidence type="ECO:0000256" key="3">
    <source>
        <dbReference type="ARBA" id="ARBA00022989"/>
    </source>
</evidence>
<comment type="subcellular location">
    <subcellularLocation>
        <location evidence="1">Membrane</location>
        <topology evidence="1">Multi-pass membrane protein</topology>
    </subcellularLocation>
</comment>
<name>A0A3Q0IJ39_DIACI</name>
<dbReference type="STRING" id="121845.A0A3Q0IJ39"/>
<gene>
    <name evidence="7" type="primary">LOC113465693</name>
</gene>
<feature type="transmembrane region" description="Helical" evidence="5">
    <location>
        <begin position="46"/>
        <end position="70"/>
    </location>
</feature>
<feature type="transmembrane region" description="Helical" evidence="5">
    <location>
        <begin position="21"/>
        <end position="40"/>
    </location>
</feature>
<proteinExistence type="predicted"/>
<reference evidence="7" key="1">
    <citation type="submission" date="2025-08" db="UniProtKB">
        <authorList>
            <consortium name="RefSeq"/>
        </authorList>
    </citation>
    <scope>IDENTIFICATION</scope>
</reference>
<evidence type="ECO:0000256" key="2">
    <source>
        <dbReference type="ARBA" id="ARBA00022692"/>
    </source>
</evidence>
<dbReference type="RefSeq" id="XP_026676229.1">
    <property type="nucleotide sequence ID" value="XM_026820428.1"/>
</dbReference>
<evidence type="ECO:0000256" key="4">
    <source>
        <dbReference type="ARBA" id="ARBA00023136"/>
    </source>
</evidence>
<organism evidence="6 7">
    <name type="scientific">Diaphorina citri</name>
    <name type="common">Asian citrus psyllid</name>
    <dbReference type="NCBI Taxonomy" id="121845"/>
    <lineage>
        <taxon>Eukaryota</taxon>
        <taxon>Metazoa</taxon>
        <taxon>Ecdysozoa</taxon>
        <taxon>Arthropoda</taxon>
        <taxon>Hexapoda</taxon>
        <taxon>Insecta</taxon>
        <taxon>Pterygota</taxon>
        <taxon>Neoptera</taxon>
        <taxon>Paraneoptera</taxon>
        <taxon>Hemiptera</taxon>
        <taxon>Sternorrhyncha</taxon>
        <taxon>Psylloidea</taxon>
        <taxon>Psyllidae</taxon>
        <taxon>Diaphorininae</taxon>
        <taxon>Diaphorina</taxon>
    </lineage>
</organism>
<dbReference type="GO" id="GO:0022857">
    <property type="term" value="F:transmembrane transporter activity"/>
    <property type="evidence" value="ECO:0007669"/>
    <property type="project" value="TreeGrafter"/>
</dbReference>
<dbReference type="KEGG" id="dci:113465693"/>
<dbReference type="GO" id="GO:0016020">
    <property type="term" value="C:membrane"/>
    <property type="evidence" value="ECO:0007669"/>
    <property type="project" value="UniProtKB-SubCell"/>
</dbReference>
<keyword evidence="3 5" id="KW-1133">Transmembrane helix</keyword>
<dbReference type="Proteomes" id="UP000079169">
    <property type="component" value="Unplaced"/>
</dbReference>
<evidence type="ECO:0000256" key="1">
    <source>
        <dbReference type="ARBA" id="ARBA00004141"/>
    </source>
</evidence>
<keyword evidence="2 5" id="KW-0812">Transmembrane</keyword>
<protein>
    <submittedName>
        <fullName evidence="7">Uncharacterized protein LOC113465693</fullName>
    </submittedName>
</protein>
<keyword evidence="4 5" id="KW-0472">Membrane</keyword>
<sequence>MRAIISKLTSAEELGKVMSAFMLFEAIAPMIYNPMYSAVYKNTLDIMPSCFFLLGEFLTLPAIFMFLWIYREDKKLKKAALIREGSFKKQGIDNPEFVQSTLDLGEGLKDK</sequence>